<evidence type="ECO:0000313" key="1">
    <source>
        <dbReference type="EMBL" id="MBY0097277.1"/>
    </source>
</evidence>
<proteinExistence type="predicted"/>
<name>A0ABS7K4V4_9BACI</name>
<dbReference type="EMBL" id="JACWFH010000012">
    <property type="protein sequence ID" value="MBY0097277.1"/>
    <property type="molecule type" value="Genomic_DNA"/>
</dbReference>
<accession>A0ABS7K4V4</accession>
<dbReference type="Proteomes" id="UP000769780">
    <property type="component" value="Unassembled WGS sequence"/>
</dbReference>
<protein>
    <submittedName>
        <fullName evidence="1">Uncharacterized protein</fullName>
    </submittedName>
</protein>
<keyword evidence="2" id="KW-1185">Reference proteome</keyword>
<dbReference type="RefSeq" id="WP_221873502.1">
    <property type="nucleotide sequence ID" value="NZ_JACWFH010000012.1"/>
</dbReference>
<sequence length="61" mass="7302">MMKRVSWGFPARYRLHRHDEAGFRRFQARYRFHRHDEAGFLRIPSKISCSSALARRVAIQA</sequence>
<organism evidence="1 2">
    <name type="scientific">Mesobacillus maritimus</name>
    <dbReference type="NCBI Taxonomy" id="1643336"/>
    <lineage>
        <taxon>Bacteria</taxon>
        <taxon>Bacillati</taxon>
        <taxon>Bacillota</taxon>
        <taxon>Bacilli</taxon>
        <taxon>Bacillales</taxon>
        <taxon>Bacillaceae</taxon>
        <taxon>Mesobacillus</taxon>
    </lineage>
</organism>
<reference evidence="1 2" key="1">
    <citation type="submission" date="2020-07" db="EMBL/GenBank/DDBJ databases">
        <title>Fungal Genomes of the International Space Station.</title>
        <authorList>
            <person name="Seuylemezian A."/>
            <person name="Singh N.K."/>
            <person name="Wood J."/>
            <person name="Venkateswaran K."/>
        </authorList>
    </citation>
    <scope>NUCLEOTIDE SEQUENCE [LARGE SCALE GENOMIC DNA]</scope>
    <source>
        <strain evidence="1 2">PL-B2</strain>
    </source>
</reference>
<evidence type="ECO:0000313" key="2">
    <source>
        <dbReference type="Proteomes" id="UP000769780"/>
    </source>
</evidence>
<gene>
    <name evidence="1" type="ORF">H0185_10775</name>
</gene>
<comment type="caution">
    <text evidence="1">The sequence shown here is derived from an EMBL/GenBank/DDBJ whole genome shotgun (WGS) entry which is preliminary data.</text>
</comment>